<evidence type="ECO:0000313" key="6">
    <source>
        <dbReference type="Proteomes" id="UP001153620"/>
    </source>
</evidence>
<proteinExistence type="predicted"/>
<accession>A0A9N9S7N6</accession>
<name>A0A9N9S7N6_9DIPT</name>
<dbReference type="PANTHER" id="PTHR24373:SF275">
    <property type="entry name" value="TIR DOMAIN-CONTAINING PROTEIN"/>
    <property type="match status" value="1"/>
</dbReference>
<dbReference type="Gene3D" id="3.80.10.10">
    <property type="entry name" value="Ribonuclease Inhibitor"/>
    <property type="match status" value="1"/>
</dbReference>
<keyword evidence="6" id="KW-1185">Reference proteome</keyword>
<organism evidence="5 6">
    <name type="scientific">Chironomus riparius</name>
    <dbReference type="NCBI Taxonomy" id="315576"/>
    <lineage>
        <taxon>Eukaryota</taxon>
        <taxon>Metazoa</taxon>
        <taxon>Ecdysozoa</taxon>
        <taxon>Arthropoda</taxon>
        <taxon>Hexapoda</taxon>
        <taxon>Insecta</taxon>
        <taxon>Pterygota</taxon>
        <taxon>Neoptera</taxon>
        <taxon>Endopterygota</taxon>
        <taxon>Diptera</taxon>
        <taxon>Nematocera</taxon>
        <taxon>Chironomoidea</taxon>
        <taxon>Chironomidae</taxon>
        <taxon>Chironominae</taxon>
        <taxon>Chironomus</taxon>
    </lineage>
</organism>
<dbReference type="InterPro" id="IPR050328">
    <property type="entry name" value="Dev_Immune_Receptor"/>
</dbReference>
<dbReference type="EMBL" id="OU895879">
    <property type="protein sequence ID" value="CAG9809771.1"/>
    <property type="molecule type" value="Genomic_DNA"/>
</dbReference>
<sequence>MLLSYGFWIFIAISTAKSDDSSQNIIEGYASEVFYFNFDMNLWTFTIASESKILDENFEMPVNKSSCVKALRQRYAENTMFLPVKIDKVFPNLVVYEFNECRIQQIMYKNMKNLRQLQLINLEANQISTIPANTFNDTPIVKYLNLDKNQLTYIDEHVFSNLKNLQSLNLQQNKITFISKFAFKYLSELRKISLGDNLLQTLENAHFRNTRKLEKIFLRNNKIHSLSPRMFNGKGSLKNVDLKNNTCINGEFCLEKTIDERTLQYPSFVYVDFPHRFKPRTDYCEFLFDEMINKILSDC</sequence>
<dbReference type="PROSITE" id="PS51450">
    <property type="entry name" value="LRR"/>
    <property type="match status" value="1"/>
</dbReference>
<dbReference type="AlphaFoldDB" id="A0A9N9S7N6"/>
<protein>
    <submittedName>
        <fullName evidence="5">Uncharacterized protein</fullName>
    </submittedName>
</protein>
<dbReference type="InterPro" id="IPR032675">
    <property type="entry name" value="LRR_dom_sf"/>
</dbReference>
<reference evidence="5" key="1">
    <citation type="submission" date="2022-01" db="EMBL/GenBank/DDBJ databases">
        <authorList>
            <person name="King R."/>
        </authorList>
    </citation>
    <scope>NUCLEOTIDE SEQUENCE</scope>
</reference>
<evidence type="ECO:0000313" key="5">
    <source>
        <dbReference type="EMBL" id="CAG9809771.1"/>
    </source>
</evidence>
<dbReference type="InterPro" id="IPR003591">
    <property type="entry name" value="Leu-rich_rpt_typical-subtyp"/>
</dbReference>
<keyword evidence="1" id="KW-0433">Leucine-rich repeat</keyword>
<evidence type="ECO:0000256" key="4">
    <source>
        <dbReference type="SAM" id="SignalP"/>
    </source>
</evidence>
<keyword evidence="2 4" id="KW-0732">Signal</keyword>
<reference evidence="5" key="2">
    <citation type="submission" date="2022-10" db="EMBL/GenBank/DDBJ databases">
        <authorList>
            <consortium name="ENA_rothamsted_submissions"/>
            <consortium name="culmorum"/>
            <person name="King R."/>
        </authorList>
    </citation>
    <scope>NUCLEOTIDE SEQUENCE</scope>
</reference>
<dbReference type="Proteomes" id="UP001153620">
    <property type="component" value="Chromosome 3"/>
</dbReference>
<dbReference type="OrthoDB" id="7739973at2759"/>
<dbReference type="InterPro" id="IPR001611">
    <property type="entry name" value="Leu-rich_rpt"/>
</dbReference>
<dbReference type="Pfam" id="PF13855">
    <property type="entry name" value="LRR_8"/>
    <property type="match status" value="2"/>
</dbReference>
<dbReference type="PANTHER" id="PTHR24373">
    <property type="entry name" value="SLIT RELATED LEUCINE-RICH REPEAT NEURONAL PROTEIN"/>
    <property type="match status" value="1"/>
</dbReference>
<evidence type="ECO:0000256" key="3">
    <source>
        <dbReference type="ARBA" id="ARBA00022737"/>
    </source>
</evidence>
<dbReference type="SUPFAM" id="SSF52058">
    <property type="entry name" value="L domain-like"/>
    <property type="match status" value="1"/>
</dbReference>
<keyword evidence="3" id="KW-0677">Repeat</keyword>
<feature type="chain" id="PRO_5040261566" evidence="4">
    <location>
        <begin position="19"/>
        <end position="299"/>
    </location>
</feature>
<gene>
    <name evidence="5" type="ORF">CHIRRI_LOCUS12591</name>
</gene>
<dbReference type="SMART" id="SM00369">
    <property type="entry name" value="LRR_TYP"/>
    <property type="match status" value="5"/>
</dbReference>
<dbReference type="SMART" id="SM00365">
    <property type="entry name" value="LRR_SD22"/>
    <property type="match status" value="3"/>
</dbReference>
<evidence type="ECO:0000256" key="2">
    <source>
        <dbReference type="ARBA" id="ARBA00022729"/>
    </source>
</evidence>
<feature type="signal peptide" evidence="4">
    <location>
        <begin position="1"/>
        <end position="18"/>
    </location>
</feature>
<evidence type="ECO:0000256" key="1">
    <source>
        <dbReference type="ARBA" id="ARBA00022614"/>
    </source>
</evidence>